<feature type="transmembrane region" description="Helical" evidence="8">
    <location>
        <begin position="447"/>
        <end position="473"/>
    </location>
</feature>
<dbReference type="GO" id="GO:0140359">
    <property type="term" value="F:ABC-type transporter activity"/>
    <property type="evidence" value="ECO:0007669"/>
    <property type="project" value="InterPro"/>
</dbReference>
<dbReference type="InterPro" id="IPR043926">
    <property type="entry name" value="ABCG_dom"/>
</dbReference>
<keyword evidence="5" id="KW-0067">ATP-binding</keyword>
<keyword evidence="2" id="KW-0813">Transport</keyword>
<dbReference type="GO" id="GO:0005524">
    <property type="term" value="F:ATP binding"/>
    <property type="evidence" value="ECO:0007669"/>
    <property type="project" value="UniProtKB-KW"/>
</dbReference>
<dbReference type="Proteomes" id="UP000054558">
    <property type="component" value="Unassembled WGS sequence"/>
</dbReference>
<dbReference type="PANTHER" id="PTHR48041">
    <property type="entry name" value="ABC TRANSPORTER G FAMILY MEMBER 28"/>
    <property type="match status" value="1"/>
</dbReference>
<evidence type="ECO:0000256" key="5">
    <source>
        <dbReference type="ARBA" id="ARBA00022840"/>
    </source>
</evidence>
<dbReference type="InterPro" id="IPR003439">
    <property type="entry name" value="ABC_transporter-like_ATP-bd"/>
</dbReference>
<dbReference type="FunFam" id="3.40.50.300:FF:001473">
    <property type="entry name" value="ATP-binding cassette transporter"/>
    <property type="match status" value="1"/>
</dbReference>
<dbReference type="GO" id="GO:0016887">
    <property type="term" value="F:ATP hydrolysis activity"/>
    <property type="evidence" value="ECO:0007669"/>
    <property type="project" value="InterPro"/>
</dbReference>
<gene>
    <name evidence="10" type="ORF">KFL_002630070</name>
</gene>
<dbReference type="Pfam" id="PF01061">
    <property type="entry name" value="ABC2_membrane"/>
    <property type="match status" value="1"/>
</dbReference>
<dbReference type="GO" id="GO:0055085">
    <property type="term" value="P:transmembrane transport"/>
    <property type="evidence" value="ECO:0000318"/>
    <property type="project" value="GO_Central"/>
</dbReference>
<dbReference type="InterPro" id="IPR027417">
    <property type="entry name" value="P-loop_NTPase"/>
</dbReference>
<feature type="transmembrane region" description="Helical" evidence="8">
    <location>
        <begin position="605"/>
        <end position="628"/>
    </location>
</feature>
<dbReference type="Pfam" id="PF19055">
    <property type="entry name" value="ABC2_membrane_7"/>
    <property type="match status" value="1"/>
</dbReference>
<evidence type="ECO:0000256" key="6">
    <source>
        <dbReference type="ARBA" id="ARBA00022989"/>
    </source>
</evidence>
<feature type="transmembrane region" description="Helical" evidence="8">
    <location>
        <begin position="511"/>
        <end position="532"/>
    </location>
</feature>
<comment type="subcellular location">
    <subcellularLocation>
        <location evidence="1">Membrane</location>
        <topology evidence="1">Multi-pass membrane protein</topology>
    </subcellularLocation>
</comment>
<evidence type="ECO:0000256" key="4">
    <source>
        <dbReference type="ARBA" id="ARBA00022741"/>
    </source>
</evidence>
<protein>
    <submittedName>
        <fullName evidence="10">ABC transporter G family</fullName>
    </submittedName>
</protein>
<keyword evidence="6 8" id="KW-1133">Transmembrane helix</keyword>
<evidence type="ECO:0000256" key="8">
    <source>
        <dbReference type="SAM" id="Phobius"/>
    </source>
</evidence>
<dbReference type="InterPro" id="IPR013525">
    <property type="entry name" value="ABC2_TM"/>
</dbReference>
<dbReference type="SUPFAM" id="SSF52540">
    <property type="entry name" value="P-loop containing nucleoside triphosphate hydrolases"/>
    <property type="match status" value="1"/>
</dbReference>
<evidence type="ECO:0000256" key="1">
    <source>
        <dbReference type="ARBA" id="ARBA00004141"/>
    </source>
</evidence>
<dbReference type="InterPro" id="IPR003593">
    <property type="entry name" value="AAA+_ATPase"/>
</dbReference>
<dbReference type="Pfam" id="PF00005">
    <property type="entry name" value="ABC_tran"/>
    <property type="match status" value="1"/>
</dbReference>
<proteinExistence type="predicted"/>
<feature type="transmembrane region" description="Helical" evidence="8">
    <location>
        <begin position="479"/>
        <end position="499"/>
    </location>
</feature>
<accession>A0A1Y1I639</accession>
<dbReference type="CDD" id="cd03213">
    <property type="entry name" value="ABCG_EPDR"/>
    <property type="match status" value="1"/>
</dbReference>
<dbReference type="OMA" id="AMRGEIM"/>
<dbReference type="AlphaFoldDB" id="A0A1Y1I639"/>
<reference evidence="10 11" key="1">
    <citation type="journal article" date="2014" name="Nat. Commun.">
        <title>Klebsormidium flaccidum genome reveals primary factors for plant terrestrial adaptation.</title>
        <authorList>
            <person name="Hori K."/>
            <person name="Maruyama F."/>
            <person name="Fujisawa T."/>
            <person name="Togashi T."/>
            <person name="Yamamoto N."/>
            <person name="Seo M."/>
            <person name="Sato S."/>
            <person name="Yamada T."/>
            <person name="Mori H."/>
            <person name="Tajima N."/>
            <person name="Moriyama T."/>
            <person name="Ikeuchi M."/>
            <person name="Watanabe M."/>
            <person name="Wada H."/>
            <person name="Kobayashi K."/>
            <person name="Saito M."/>
            <person name="Masuda T."/>
            <person name="Sasaki-Sekimoto Y."/>
            <person name="Mashiguchi K."/>
            <person name="Awai K."/>
            <person name="Shimojima M."/>
            <person name="Masuda S."/>
            <person name="Iwai M."/>
            <person name="Nobusawa T."/>
            <person name="Narise T."/>
            <person name="Kondo S."/>
            <person name="Saito H."/>
            <person name="Sato R."/>
            <person name="Murakawa M."/>
            <person name="Ihara Y."/>
            <person name="Oshima-Yamada Y."/>
            <person name="Ohtaka K."/>
            <person name="Satoh M."/>
            <person name="Sonobe K."/>
            <person name="Ishii M."/>
            <person name="Ohtani R."/>
            <person name="Kanamori-Sato M."/>
            <person name="Honoki R."/>
            <person name="Miyazaki D."/>
            <person name="Mochizuki H."/>
            <person name="Umetsu J."/>
            <person name="Higashi K."/>
            <person name="Shibata D."/>
            <person name="Kamiya Y."/>
            <person name="Sato N."/>
            <person name="Nakamura Y."/>
            <person name="Tabata S."/>
            <person name="Ida S."/>
            <person name="Kurokawa K."/>
            <person name="Ohta H."/>
        </authorList>
    </citation>
    <scope>NUCLEOTIDE SEQUENCE [LARGE SCALE GENOMIC DNA]</scope>
    <source>
        <strain evidence="10 11">NIES-2285</strain>
    </source>
</reference>
<feature type="transmembrane region" description="Helical" evidence="8">
    <location>
        <begin position="406"/>
        <end position="426"/>
    </location>
</feature>
<evidence type="ECO:0000313" key="11">
    <source>
        <dbReference type="Proteomes" id="UP000054558"/>
    </source>
</evidence>
<dbReference type="EMBL" id="DF237212">
    <property type="protein sequence ID" value="GAQ85963.1"/>
    <property type="molecule type" value="Genomic_DNA"/>
</dbReference>
<organism evidence="10 11">
    <name type="scientific">Klebsormidium nitens</name>
    <name type="common">Green alga</name>
    <name type="synonym">Ulothrix nitens</name>
    <dbReference type="NCBI Taxonomy" id="105231"/>
    <lineage>
        <taxon>Eukaryota</taxon>
        <taxon>Viridiplantae</taxon>
        <taxon>Streptophyta</taxon>
        <taxon>Klebsormidiophyceae</taxon>
        <taxon>Klebsormidiales</taxon>
        <taxon>Klebsormidiaceae</taxon>
        <taxon>Klebsormidium</taxon>
    </lineage>
</organism>
<dbReference type="PROSITE" id="PS50893">
    <property type="entry name" value="ABC_TRANSPORTER_2"/>
    <property type="match status" value="1"/>
</dbReference>
<dbReference type="SMART" id="SM00382">
    <property type="entry name" value="AAA"/>
    <property type="match status" value="1"/>
</dbReference>
<evidence type="ECO:0000256" key="7">
    <source>
        <dbReference type="ARBA" id="ARBA00023136"/>
    </source>
</evidence>
<evidence type="ECO:0000256" key="2">
    <source>
        <dbReference type="ARBA" id="ARBA00022448"/>
    </source>
</evidence>
<keyword evidence="3 8" id="KW-0812">Transmembrane</keyword>
<keyword evidence="7 8" id="KW-0472">Membrane</keyword>
<name>A0A1Y1I639_KLENI</name>
<feature type="transmembrane region" description="Helical" evidence="8">
    <location>
        <begin position="372"/>
        <end position="394"/>
    </location>
</feature>
<dbReference type="Gene3D" id="3.40.50.300">
    <property type="entry name" value="P-loop containing nucleotide triphosphate hydrolases"/>
    <property type="match status" value="1"/>
</dbReference>
<evidence type="ECO:0000256" key="3">
    <source>
        <dbReference type="ARBA" id="ARBA00022692"/>
    </source>
</evidence>
<keyword evidence="4" id="KW-0547">Nucleotide-binding</keyword>
<dbReference type="GO" id="GO:0042626">
    <property type="term" value="F:ATPase-coupled transmembrane transporter activity"/>
    <property type="evidence" value="ECO:0000318"/>
    <property type="project" value="GO_Central"/>
</dbReference>
<dbReference type="GO" id="GO:0016020">
    <property type="term" value="C:membrane"/>
    <property type="evidence" value="ECO:0000318"/>
    <property type="project" value="GO_Central"/>
</dbReference>
<dbReference type="STRING" id="105231.A0A1Y1I639"/>
<keyword evidence="11" id="KW-1185">Reference proteome</keyword>
<evidence type="ECO:0000259" key="9">
    <source>
        <dbReference type="PROSITE" id="PS50893"/>
    </source>
</evidence>
<dbReference type="OrthoDB" id="66620at2759"/>
<dbReference type="InterPro" id="IPR050352">
    <property type="entry name" value="ABCG_transporters"/>
</dbReference>
<evidence type="ECO:0000313" key="10">
    <source>
        <dbReference type="EMBL" id="GAQ85963.1"/>
    </source>
</evidence>
<feature type="domain" description="ABC transporter" evidence="9">
    <location>
        <begin position="44"/>
        <end position="289"/>
    </location>
</feature>
<dbReference type="PANTHER" id="PTHR48041:SF134">
    <property type="entry name" value="ABC TRANSPORTER G FAMILY"/>
    <property type="match status" value="1"/>
</dbReference>
<sequence>MGDEVENGVRVVDVGDAEAGGIPRNVSEMSFEQKKQYNLSISGLTYKVVTKAKKKGEEATTKVLLNNIDAEARAGEILAVVGPSGAGKSTFLDAIAGRINPQSLEGQILANQKPLGSDFKRISGYVMQDDQLFPRLTVRETLMFSARLRLPGTMSHKEKQDRVEEMIQVLGLKSCAETRIGDDEVRGISGGEKRRTSIGVDLIHDPPVLFLDEPTSGLDSTSALNVVQILHNIASTRLRTIVLTIHQPSFRVLELIHSFLVLARGNVIYHGSYASMPGYFEEFGRHVPDDVNVLEYTLDAIEELQNSEEGLQPLLTFAEAKNKSVGGRTLAQLKSNMTLAGEPIDFASGFPAETATLIDRNARNILRTPELLIWRLVLQVIVALTLGSLFFNVGDTPKGVQQRASTFAFTLAFYLFTATEALPIFLKERQIFIRETSRGAYRTSSYVIANFLVSLPFYMLQVLLFQIIAYWMVGLAPTAGGFFYSILILFLTLTLANAYVNFWSAIVPNFIAGNTIVTATTSFFFLFSGFFVPKAKIPGYWIWLHYLSNFKYPLDGLLVNEYTARPADTCFAPLTNGTCVATNNPTHPATRDDVLSKYSAKLGSMWWPDFTVLLILIMGYRVFFYFALRMQSKQTRK</sequence>